<proteinExistence type="predicted"/>
<sequence>MSRLEKEPRYLLSIRAPNAKDHFWTRYLVWYTLWTSSFVSTNQWSFQWL</sequence>
<dbReference type="AlphaFoldDB" id="A0A0K2UIF2"/>
<protein>
    <submittedName>
        <fullName evidence="1">Uncharacterized protein</fullName>
    </submittedName>
</protein>
<evidence type="ECO:0000313" key="1">
    <source>
        <dbReference type="EMBL" id="CDW38064.1"/>
    </source>
</evidence>
<dbReference type="EMBL" id="HACA01020703">
    <property type="protein sequence ID" value="CDW38064.1"/>
    <property type="molecule type" value="Transcribed_RNA"/>
</dbReference>
<reference evidence="1" key="1">
    <citation type="submission" date="2014-05" db="EMBL/GenBank/DDBJ databases">
        <authorList>
            <person name="Chronopoulou M."/>
        </authorList>
    </citation>
    <scope>NUCLEOTIDE SEQUENCE</scope>
    <source>
        <tissue evidence="1">Whole organism</tissue>
    </source>
</reference>
<name>A0A0K2UIF2_LEPSM</name>
<accession>A0A0K2UIF2</accession>
<organism evidence="1">
    <name type="scientific">Lepeophtheirus salmonis</name>
    <name type="common">Salmon louse</name>
    <name type="synonym">Caligus salmonis</name>
    <dbReference type="NCBI Taxonomy" id="72036"/>
    <lineage>
        <taxon>Eukaryota</taxon>
        <taxon>Metazoa</taxon>
        <taxon>Ecdysozoa</taxon>
        <taxon>Arthropoda</taxon>
        <taxon>Crustacea</taxon>
        <taxon>Multicrustacea</taxon>
        <taxon>Hexanauplia</taxon>
        <taxon>Copepoda</taxon>
        <taxon>Siphonostomatoida</taxon>
        <taxon>Caligidae</taxon>
        <taxon>Lepeophtheirus</taxon>
    </lineage>
</organism>